<gene>
    <name evidence="8" type="ORF">C2E21_8969</name>
</gene>
<comment type="caution">
    <text evidence="8">The sequence shown here is derived from an EMBL/GenBank/DDBJ whole genome shotgun (WGS) entry which is preliminary data.</text>
</comment>
<dbReference type="InterPro" id="IPR001650">
    <property type="entry name" value="Helicase_C-like"/>
</dbReference>
<dbReference type="OrthoDB" id="3370at2759"/>
<evidence type="ECO:0000259" key="6">
    <source>
        <dbReference type="PROSITE" id="PS51192"/>
    </source>
</evidence>
<proteinExistence type="predicted"/>
<dbReference type="GO" id="GO:0005829">
    <property type="term" value="C:cytosol"/>
    <property type="evidence" value="ECO:0007669"/>
    <property type="project" value="TreeGrafter"/>
</dbReference>
<sequence length="651" mass="68343">MGKSAKRQQEAEDEGRRAQDGDGKLPGKDKKEEKAKKRRSEAAEGDDAAAAAPAAALPPAAAAAAGGSESQPSEQQAAEVQPAAGSHDADAAGAQQQQQRQQAGKAKGGKPAPVLPWMRVPIAIEASEGVLLEEVKGLDPRLKTALEGSGIEVLFPVQAVVWAQTAGGASAAHDVCICAPTGSGKTLSYALPVLQALAGRAVPRLRALAVLPTRDLASQVFSVLSTLCPALGLTACLACGKAGLAAEAELLAAGGIDILVATPGRLIAHLESTPGFSLRHLRFLIVDETDRLLRQAYQGWLPKVMAALHGGSSGSEDSSEEGSASGGGSGGSFELAAAADAQQQGATQQQEDALQQTQQAQQAQQARRVVKFVVSATLTRDPSKIDRLQLTCPRYIAMSAVDHRYKLPRSLQEAKLVVPAERKPAALAALLQELSGESTIVFTSSVEATHRLYLLLAALSCLGDRVVEFSSLVPPVERAANLEAFRSGAAKVLVCSDAMTRGMDVEGVQNVVNYDAPVYVKTYVHRAGRTARAGRAGRVFTLLRHEDVRHFKDMLRKADNTFVKDHRLAKGALEAVRDDVDDALERMAAQLLSEQQAAGQQPQQAQQAQQQPEGGKPVGAAAQQQQQGGGGGKAAKRRRLAGVPELCLVEA</sequence>
<dbReference type="GO" id="GO:0003676">
    <property type="term" value="F:nucleic acid binding"/>
    <property type="evidence" value="ECO:0007669"/>
    <property type="project" value="InterPro"/>
</dbReference>
<evidence type="ECO:0000313" key="8">
    <source>
        <dbReference type="EMBL" id="PRW20487.1"/>
    </source>
</evidence>
<dbReference type="PROSITE" id="PS51192">
    <property type="entry name" value="HELICASE_ATP_BIND_1"/>
    <property type="match status" value="1"/>
</dbReference>
<dbReference type="InterPro" id="IPR011545">
    <property type="entry name" value="DEAD/DEAH_box_helicase_dom"/>
</dbReference>
<evidence type="ECO:0000256" key="4">
    <source>
        <dbReference type="ARBA" id="ARBA00022840"/>
    </source>
</evidence>
<evidence type="ECO:0000256" key="2">
    <source>
        <dbReference type="ARBA" id="ARBA00022801"/>
    </source>
</evidence>
<dbReference type="Pfam" id="PF00271">
    <property type="entry name" value="Helicase_C"/>
    <property type="match status" value="1"/>
</dbReference>
<dbReference type="GO" id="GO:0005524">
    <property type="term" value="F:ATP binding"/>
    <property type="evidence" value="ECO:0007669"/>
    <property type="project" value="UniProtKB-KW"/>
</dbReference>
<dbReference type="InterPro" id="IPR014001">
    <property type="entry name" value="Helicase_ATP-bd"/>
</dbReference>
<dbReference type="EMBL" id="LHPG02000023">
    <property type="protein sequence ID" value="PRW20487.1"/>
    <property type="molecule type" value="Genomic_DNA"/>
</dbReference>
<feature type="domain" description="Helicase C-terminal" evidence="7">
    <location>
        <begin position="426"/>
        <end position="574"/>
    </location>
</feature>
<keyword evidence="9" id="KW-1185">Reference proteome</keyword>
<evidence type="ECO:0000259" key="7">
    <source>
        <dbReference type="PROSITE" id="PS51194"/>
    </source>
</evidence>
<dbReference type="Gene3D" id="3.40.50.300">
    <property type="entry name" value="P-loop containing nucleotide triphosphate hydrolases"/>
    <property type="match status" value="2"/>
</dbReference>
<feature type="compositionally biased region" description="Low complexity" evidence="5">
    <location>
        <begin position="48"/>
        <end position="70"/>
    </location>
</feature>
<dbReference type="STRING" id="3076.A0A2P6TCX3"/>
<feature type="region of interest" description="Disordered" evidence="5">
    <location>
        <begin position="1"/>
        <end position="112"/>
    </location>
</feature>
<dbReference type="PROSITE" id="PS51194">
    <property type="entry name" value="HELICASE_CTER"/>
    <property type="match status" value="1"/>
</dbReference>
<feature type="compositionally biased region" description="Basic and acidic residues" evidence="5">
    <location>
        <begin position="7"/>
        <end position="35"/>
    </location>
</feature>
<feature type="compositionally biased region" description="Low complexity" evidence="5">
    <location>
        <begin position="81"/>
        <end position="112"/>
    </location>
</feature>
<dbReference type="CDD" id="cd17956">
    <property type="entry name" value="DEADc_DDX51"/>
    <property type="match status" value="1"/>
</dbReference>
<dbReference type="GO" id="GO:0016787">
    <property type="term" value="F:hydrolase activity"/>
    <property type="evidence" value="ECO:0007669"/>
    <property type="project" value="UniProtKB-KW"/>
</dbReference>
<organism evidence="8 9">
    <name type="scientific">Chlorella sorokiniana</name>
    <name type="common">Freshwater green alga</name>
    <dbReference type="NCBI Taxonomy" id="3076"/>
    <lineage>
        <taxon>Eukaryota</taxon>
        <taxon>Viridiplantae</taxon>
        <taxon>Chlorophyta</taxon>
        <taxon>core chlorophytes</taxon>
        <taxon>Trebouxiophyceae</taxon>
        <taxon>Chlorellales</taxon>
        <taxon>Chlorellaceae</taxon>
        <taxon>Chlorella clade</taxon>
        <taxon>Chlorella</taxon>
    </lineage>
</organism>
<dbReference type="CDD" id="cd18787">
    <property type="entry name" value="SF2_C_DEAD"/>
    <property type="match status" value="1"/>
</dbReference>
<keyword evidence="4" id="KW-0067">ATP-binding</keyword>
<name>A0A2P6TCX3_CHLSO</name>
<dbReference type="SMART" id="SM00487">
    <property type="entry name" value="DEXDc"/>
    <property type="match status" value="1"/>
</dbReference>
<feature type="domain" description="Helicase ATP-binding" evidence="6">
    <location>
        <begin position="166"/>
        <end position="396"/>
    </location>
</feature>
<evidence type="ECO:0000313" key="9">
    <source>
        <dbReference type="Proteomes" id="UP000239899"/>
    </source>
</evidence>
<dbReference type="PANTHER" id="PTHR47959">
    <property type="entry name" value="ATP-DEPENDENT RNA HELICASE RHLE-RELATED"/>
    <property type="match status" value="1"/>
</dbReference>
<dbReference type="InterPro" id="IPR027417">
    <property type="entry name" value="P-loop_NTPase"/>
</dbReference>
<feature type="compositionally biased region" description="Low complexity" evidence="5">
    <location>
        <begin position="594"/>
        <end position="626"/>
    </location>
</feature>
<dbReference type="PANTHER" id="PTHR47959:SF24">
    <property type="entry name" value="ATP-DEPENDENT RNA HELICASE"/>
    <property type="match status" value="1"/>
</dbReference>
<dbReference type="Pfam" id="PF00270">
    <property type="entry name" value="DEAD"/>
    <property type="match status" value="1"/>
</dbReference>
<keyword evidence="3 8" id="KW-0347">Helicase</keyword>
<evidence type="ECO:0000256" key="5">
    <source>
        <dbReference type="SAM" id="MobiDB-lite"/>
    </source>
</evidence>
<keyword evidence="1" id="KW-0547">Nucleotide-binding</keyword>
<dbReference type="Proteomes" id="UP000239899">
    <property type="component" value="Unassembled WGS sequence"/>
</dbReference>
<feature type="region of interest" description="Disordered" evidence="5">
    <location>
        <begin position="593"/>
        <end position="638"/>
    </location>
</feature>
<dbReference type="SUPFAM" id="SSF52540">
    <property type="entry name" value="P-loop containing nucleoside triphosphate hydrolases"/>
    <property type="match status" value="1"/>
</dbReference>
<dbReference type="GO" id="GO:0003724">
    <property type="term" value="F:RNA helicase activity"/>
    <property type="evidence" value="ECO:0007669"/>
    <property type="project" value="TreeGrafter"/>
</dbReference>
<feature type="region of interest" description="Disordered" evidence="5">
    <location>
        <begin position="311"/>
        <end position="359"/>
    </location>
</feature>
<feature type="compositionally biased region" description="Low complexity" evidence="5">
    <location>
        <begin position="332"/>
        <end position="359"/>
    </location>
</feature>
<dbReference type="AlphaFoldDB" id="A0A2P6TCX3"/>
<evidence type="ECO:0000256" key="3">
    <source>
        <dbReference type="ARBA" id="ARBA00022806"/>
    </source>
</evidence>
<protein>
    <submittedName>
        <fullName evidence="8">DEAD-box ATP-dependent RNA helicase 1 isoform X1</fullName>
    </submittedName>
</protein>
<keyword evidence="2" id="KW-0378">Hydrolase</keyword>
<dbReference type="InterPro" id="IPR050079">
    <property type="entry name" value="DEAD_box_RNA_helicase"/>
</dbReference>
<accession>A0A2P6TCX3</accession>
<reference evidence="8 9" key="1">
    <citation type="journal article" date="2018" name="Plant J.">
        <title>Genome sequences of Chlorella sorokiniana UTEX 1602 and Micractinium conductrix SAG 241.80: implications to maltose excretion by a green alga.</title>
        <authorList>
            <person name="Arriola M.B."/>
            <person name="Velmurugan N."/>
            <person name="Zhang Y."/>
            <person name="Plunkett M.H."/>
            <person name="Hondzo H."/>
            <person name="Barney B.M."/>
        </authorList>
    </citation>
    <scope>NUCLEOTIDE SEQUENCE [LARGE SCALE GENOMIC DNA]</scope>
    <source>
        <strain evidence="9">UTEX 1602</strain>
    </source>
</reference>
<dbReference type="SMART" id="SM00490">
    <property type="entry name" value="HELICc"/>
    <property type="match status" value="1"/>
</dbReference>
<evidence type="ECO:0000256" key="1">
    <source>
        <dbReference type="ARBA" id="ARBA00022741"/>
    </source>
</evidence>